<accession>A0A077ME57</accession>
<dbReference type="EMBL" id="CAJC01000178">
    <property type="protein sequence ID" value="CCI54240.1"/>
    <property type="molecule type" value="Genomic_DNA"/>
</dbReference>
<reference evidence="1 2" key="1">
    <citation type="journal article" date="2013" name="ISME J.">
        <title>A metabolic model for members of the genus Tetrasphaera involved in enhanced biological phosphorus removal.</title>
        <authorList>
            <person name="Kristiansen R."/>
            <person name="Nguyen H.T.T."/>
            <person name="Saunders A.M."/>
            <person name="Nielsen J.L."/>
            <person name="Wimmer R."/>
            <person name="Le V.Q."/>
            <person name="McIlroy S.J."/>
            <person name="Petrovski S."/>
            <person name="Seviour R.J."/>
            <person name="Calteau A."/>
            <person name="Nielsen K.L."/>
            <person name="Nielsen P.H."/>
        </authorList>
    </citation>
    <scope>NUCLEOTIDE SEQUENCE [LARGE SCALE GENOMIC DNA]</scope>
    <source>
        <strain evidence="1 2">Ben 74</strain>
    </source>
</reference>
<evidence type="ECO:0000313" key="1">
    <source>
        <dbReference type="EMBL" id="CCI54240.1"/>
    </source>
</evidence>
<comment type="caution">
    <text evidence="1">The sequence shown here is derived from an EMBL/GenBank/DDBJ whole genome shotgun (WGS) entry which is preliminary data.</text>
</comment>
<evidence type="ECO:0000313" key="2">
    <source>
        <dbReference type="Proteomes" id="UP000035720"/>
    </source>
</evidence>
<name>A0A077ME57_9MICO</name>
<sequence>MMSEHLPKVTRDVARAISPVRDTDISKVARAEVTQPARAHRHRHRGISECSLASLPAAHRPTRRPRVPAGHALARIEWGTSGALDATGAGNSRSRVASMLLQRALSIHHFASVVAAISTPRASITAARSSVSAAASRRARVSSQRARYAVRMSSAHAHCLDEPTRPDSIAAIPRAAVAISRQDGQVRLAATHAALRSRCSRPPVHVICTRSVWPQVAKVTVSVPVPMYTTIHPILTISIQFGSRVGNGLIVPAGASPRALRKASPSEDTWPWPPSFNECPTPSRPITHGNCLSSWQRLQYLQYGPIALTSYLGFFVGRPGAPAAQQAIPNAALGTRLVTDPPPSR</sequence>
<gene>
    <name evidence="1" type="ORF">BN13_650008</name>
</gene>
<dbReference type="STRING" id="1193518.BN13_650008"/>
<proteinExistence type="predicted"/>
<dbReference type="AlphaFoldDB" id="A0A077ME57"/>
<keyword evidence="2" id="KW-1185">Reference proteome</keyword>
<organism evidence="1 2">
    <name type="scientific">Nostocoides jenkinsii Ben 74</name>
    <dbReference type="NCBI Taxonomy" id="1193518"/>
    <lineage>
        <taxon>Bacteria</taxon>
        <taxon>Bacillati</taxon>
        <taxon>Actinomycetota</taxon>
        <taxon>Actinomycetes</taxon>
        <taxon>Micrococcales</taxon>
        <taxon>Intrasporangiaceae</taxon>
        <taxon>Nostocoides</taxon>
    </lineage>
</organism>
<protein>
    <submittedName>
        <fullName evidence="1">Uncharacterized protein</fullName>
    </submittedName>
</protein>
<dbReference type="Proteomes" id="UP000035720">
    <property type="component" value="Unassembled WGS sequence"/>
</dbReference>